<reference evidence="1" key="1">
    <citation type="submission" date="2019-12" db="EMBL/GenBank/DDBJ databases">
        <authorList>
            <person name="Cremers G."/>
        </authorList>
    </citation>
    <scope>NUCLEOTIDE SEQUENCE</scope>
    <source>
        <strain evidence="1">Mbul1</strain>
    </source>
</reference>
<dbReference type="Pfam" id="PF04832">
    <property type="entry name" value="SOUL"/>
    <property type="match status" value="1"/>
</dbReference>
<evidence type="ECO:0008006" key="2">
    <source>
        <dbReference type="Google" id="ProtNLM"/>
    </source>
</evidence>
<dbReference type="Gene3D" id="3.20.80.10">
    <property type="entry name" value="Regulatory factor, effector binding domain"/>
    <property type="match status" value="1"/>
</dbReference>
<proteinExistence type="predicted"/>
<dbReference type="PANTHER" id="PTHR11220:SF1">
    <property type="entry name" value="HEME-BINDING PROTEIN 2"/>
    <property type="match status" value="1"/>
</dbReference>
<dbReference type="InterPro" id="IPR011256">
    <property type="entry name" value="Reg_factor_effector_dom_sf"/>
</dbReference>
<gene>
    <name evidence="1" type="ORF">MBUL_02931</name>
</gene>
<accession>A0A679IW46</accession>
<dbReference type="PANTHER" id="PTHR11220">
    <property type="entry name" value="HEME-BINDING PROTEIN-RELATED"/>
    <property type="match status" value="1"/>
</dbReference>
<dbReference type="EMBL" id="LR743504">
    <property type="protein sequence ID" value="CAA2104912.1"/>
    <property type="molecule type" value="Genomic_DNA"/>
</dbReference>
<dbReference type="AlphaFoldDB" id="A0A679IW46"/>
<evidence type="ECO:0000313" key="1">
    <source>
        <dbReference type="EMBL" id="CAA2104912.1"/>
    </source>
</evidence>
<organism evidence="1">
    <name type="scientific">Methylobacterium bullatum</name>
    <dbReference type="NCBI Taxonomy" id="570505"/>
    <lineage>
        <taxon>Bacteria</taxon>
        <taxon>Pseudomonadati</taxon>
        <taxon>Pseudomonadota</taxon>
        <taxon>Alphaproteobacteria</taxon>
        <taxon>Hyphomicrobiales</taxon>
        <taxon>Methylobacteriaceae</taxon>
        <taxon>Methylobacterium</taxon>
    </lineage>
</organism>
<name>A0A679IW46_9HYPH</name>
<protein>
    <recommendedName>
        <fullName evidence="2">Heme-binding protein</fullName>
    </recommendedName>
</protein>
<dbReference type="SUPFAM" id="SSF55136">
    <property type="entry name" value="Probable bacterial effector-binding domain"/>
    <property type="match status" value="1"/>
</dbReference>
<sequence length="203" mass="22474">MLDKALYYALTFAESVLSVVGIRATYEQPRYEVVEHLPRNVEIRRYEPRVAVETDMAGPGDTEAFRRLFRYITGSNGGDDRIAMTVPVEQGTLIAMTVPVEQGGDLRVMRFFLPAAIAKAGPPVPTDPKVRIARLPAATYAALRFSGTLDARAREKREAVLRQVLAKMARETAGPSSVLSYDPPFAIPFLRRNEIVIPVAEGR</sequence>
<dbReference type="InterPro" id="IPR006917">
    <property type="entry name" value="SOUL_heme-bd"/>
</dbReference>